<feature type="non-terminal residue" evidence="2">
    <location>
        <position position="1"/>
    </location>
</feature>
<feature type="compositionally biased region" description="Polar residues" evidence="1">
    <location>
        <begin position="34"/>
        <end position="44"/>
    </location>
</feature>
<proteinExistence type="predicted"/>
<accession>A0A382Z113</accession>
<dbReference type="EMBL" id="UINC01179637">
    <property type="protein sequence ID" value="SVD88418.1"/>
    <property type="molecule type" value="Genomic_DNA"/>
</dbReference>
<feature type="region of interest" description="Disordered" evidence="1">
    <location>
        <begin position="19"/>
        <end position="56"/>
    </location>
</feature>
<name>A0A382Z113_9ZZZZ</name>
<evidence type="ECO:0000256" key="1">
    <source>
        <dbReference type="SAM" id="MobiDB-lite"/>
    </source>
</evidence>
<evidence type="ECO:0000313" key="2">
    <source>
        <dbReference type="EMBL" id="SVD88418.1"/>
    </source>
</evidence>
<gene>
    <name evidence="2" type="ORF">METZ01_LOCUS441272</name>
</gene>
<sequence>ANDDQTIINQRLRPVRKTMAENPWKYNKQDPHKSYSQNSEQGNGQYLFIHESRDPH</sequence>
<dbReference type="AlphaFoldDB" id="A0A382Z113"/>
<reference evidence="2" key="1">
    <citation type="submission" date="2018-05" db="EMBL/GenBank/DDBJ databases">
        <authorList>
            <person name="Lanie J.A."/>
            <person name="Ng W.-L."/>
            <person name="Kazmierczak K.M."/>
            <person name="Andrzejewski T.M."/>
            <person name="Davidsen T.M."/>
            <person name="Wayne K.J."/>
            <person name="Tettelin H."/>
            <person name="Glass J.I."/>
            <person name="Rusch D."/>
            <person name="Podicherti R."/>
            <person name="Tsui H.-C.T."/>
            <person name="Winkler M.E."/>
        </authorList>
    </citation>
    <scope>NUCLEOTIDE SEQUENCE</scope>
</reference>
<protein>
    <submittedName>
        <fullName evidence="2">Uncharacterized protein</fullName>
    </submittedName>
</protein>
<organism evidence="2">
    <name type="scientific">marine metagenome</name>
    <dbReference type="NCBI Taxonomy" id="408172"/>
    <lineage>
        <taxon>unclassified sequences</taxon>
        <taxon>metagenomes</taxon>
        <taxon>ecological metagenomes</taxon>
    </lineage>
</organism>